<dbReference type="EMBL" id="JANJYJ010000004">
    <property type="protein sequence ID" value="KAK3221003.1"/>
    <property type="molecule type" value="Genomic_DNA"/>
</dbReference>
<sequence length="154" mass="18081">MIKNLAIVLLVAALIIGPAYSGPTYVRKWHVHVVNEMSPKTLLFVHCKSGTRDLHLQTVSTGTEFQWTFHSDMFGRTVYWCYWRPDKGDIHANFKVFWDNNDLYRKCNYRNCIWVAKDLGLYLRDIPDGYDEFRYNWLPGGSIDKNYTTINSYA</sequence>
<gene>
    <name evidence="7" type="ORF">Dsin_014973</name>
</gene>
<feature type="signal peptide" evidence="6">
    <location>
        <begin position="1"/>
        <end position="21"/>
    </location>
</feature>
<protein>
    <recommendedName>
        <fullName evidence="6">S-protein homolog</fullName>
    </recommendedName>
</protein>
<proteinExistence type="inferred from homology"/>
<keyword evidence="8" id="KW-1185">Reference proteome</keyword>
<evidence type="ECO:0000256" key="5">
    <source>
        <dbReference type="ARBA" id="ARBA00022729"/>
    </source>
</evidence>
<comment type="caution">
    <text evidence="7">The sequence shown here is derived from an EMBL/GenBank/DDBJ whole genome shotgun (WGS) entry which is preliminary data.</text>
</comment>
<dbReference type="Proteomes" id="UP001281410">
    <property type="component" value="Unassembled WGS sequence"/>
</dbReference>
<evidence type="ECO:0000313" key="7">
    <source>
        <dbReference type="EMBL" id="KAK3221003.1"/>
    </source>
</evidence>
<keyword evidence="5 6" id="KW-0732">Signal</keyword>
<evidence type="ECO:0000313" key="8">
    <source>
        <dbReference type="Proteomes" id="UP001281410"/>
    </source>
</evidence>
<comment type="subcellular location">
    <subcellularLocation>
        <location evidence="1 6">Secreted</location>
    </subcellularLocation>
</comment>
<keyword evidence="3 6" id="KW-0713">Self-incompatibility</keyword>
<evidence type="ECO:0000256" key="1">
    <source>
        <dbReference type="ARBA" id="ARBA00004613"/>
    </source>
</evidence>
<name>A0AAE0EAB1_9ROSI</name>
<organism evidence="7 8">
    <name type="scientific">Dipteronia sinensis</name>
    <dbReference type="NCBI Taxonomy" id="43782"/>
    <lineage>
        <taxon>Eukaryota</taxon>
        <taxon>Viridiplantae</taxon>
        <taxon>Streptophyta</taxon>
        <taxon>Embryophyta</taxon>
        <taxon>Tracheophyta</taxon>
        <taxon>Spermatophyta</taxon>
        <taxon>Magnoliopsida</taxon>
        <taxon>eudicotyledons</taxon>
        <taxon>Gunneridae</taxon>
        <taxon>Pentapetalae</taxon>
        <taxon>rosids</taxon>
        <taxon>malvids</taxon>
        <taxon>Sapindales</taxon>
        <taxon>Sapindaceae</taxon>
        <taxon>Hippocastanoideae</taxon>
        <taxon>Acereae</taxon>
        <taxon>Dipteronia</taxon>
    </lineage>
</organism>
<reference evidence="7" key="1">
    <citation type="journal article" date="2023" name="Plant J.">
        <title>Genome sequences and population genomics provide insights into the demographic history, inbreeding, and mutation load of two 'living fossil' tree species of Dipteronia.</title>
        <authorList>
            <person name="Feng Y."/>
            <person name="Comes H.P."/>
            <person name="Chen J."/>
            <person name="Zhu S."/>
            <person name="Lu R."/>
            <person name="Zhang X."/>
            <person name="Li P."/>
            <person name="Qiu J."/>
            <person name="Olsen K.M."/>
            <person name="Qiu Y."/>
        </authorList>
    </citation>
    <scope>NUCLEOTIDE SEQUENCE</scope>
    <source>
        <strain evidence="7">NBL</strain>
    </source>
</reference>
<dbReference type="InterPro" id="IPR010264">
    <property type="entry name" value="Self-incomp_S1"/>
</dbReference>
<evidence type="ECO:0000256" key="3">
    <source>
        <dbReference type="ARBA" id="ARBA00022471"/>
    </source>
</evidence>
<dbReference type="PANTHER" id="PTHR31232">
    <property type="match status" value="1"/>
</dbReference>
<dbReference type="GO" id="GO:0005576">
    <property type="term" value="C:extracellular region"/>
    <property type="evidence" value="ECO:0007669"/>
    <property type="project" value="UniProtKB-SubCell"/>
</dbReference>
<accession>A0AAE0EAB1</accession>
<dbReference type="PANTHER" id="PTHR31232:SF156">
    <property type="entry name" value="PLANT SELF-INCOMPATIBILITY PROTEIN S1 FAMILY-RELATED"/>
    <property type="match status" value="1"/>
</dbReference>
<dbReference type="AlphaFoldDB" id="A0AAE0EAB1"/>
<keyword evidence="4 6" id="KW-0964">Secreted</keyword>
<evidence type="ECO:0000256" key="4">
    <source>
        <dbReference type="ARBA" id="ARBA00022525"/>
    </source>
</evidence>
<dbReference type="Pfam" id="PF05938">
    <property type="entry name" value="Self-incomp_S1"/>
    <property type="match status" value="1"/>
</dbReference>
<comment type="similarity">
    <text evidence="2 6">Belongs to the plant self-incompatibility (S1) protein family.</text>
</comment>
<evidence type="ECO:0000256" key="2">
    <source>
        <dbReference type="ARBA" id="ARBA00005581"/>
    </source>
</evidence>
<dbReference type="GO" id="GO:0060320">
    <property type="term" value="P:rejection of self pollen"/>
    <property type="evidence" value="ECO:0007669"/>
    <property type="project" value="UniProtKB-KW"/>
</dbReference>
<feature type="chain" id="PRO_5041774089" description="S-protein homolog" evidence="6">
    <location>
        <begin position="22"/>
        <end position="154"/>
    </location>
</feature>
<evidence type="ECO:0000256" key="6">
    <source>
        <dbReference type="RuleBase" id="RU367044"/>
    </source>
</evidence>